<dbReference type="KEGG" id="rbi:RB2501_13829"/>
<keyword evidence="3" id="KW-1185">Reference proteome</keyword>
<gene>
    <name evidence="2" type="ordered locus">RB2501_13829</name>
</gene>
<proteinExistence type="predicted"/>
<protein>
    <submittedName>
        <fullName evidence="2">Uncharacterized protein</fullName>
    </submittedName>
</protein>
<reference evidence="2 3" key="1">
    <citation type="journal article" date="2009" name="J. Bacteriol.">
        <title>Complete genome sequence of Robiginitalea biformata HTCC2501.</title>
        <authorList>
            <person name="Oh H.M."/>
            <person name="Giovannoni S.J."/>
            <person name="Lee K."/>
            <person name="Ferriera S."/>
            <person name="Johnson J."/>
            <person name="Cho J.C."/>
        </authorList>
    </citation>
    <scope>NUCLEOTIDE SEQUENCE [LARGE SCALE GENOMIC DNA]</scope>
    <source>
        <strain evidence="3">ATCC BAA-864 / HTCC2501 / KCTC 12146</strain>
    </source>
</reference>
<keyword evidence="1" id="KW-1133">Transmembrane helix</keyword>
<name>A4CKL3_ROBBH</name>
<dbReference type="EMBL" id="CP001712">
    <property type="protein sequence ID" value="EAR15412.1"/>
    <property type="molecule type" value="Genomic_DNA"/>
</dbReference>
<keyword evidence="1" id="KW-0812">Transmembrane</keyword>
<evidence type="ECO:0000313" key="2">
    <source>
        <dbReference type="EMBL" id="EAR15412.1"/>
    </source>
</evidence>
<keyword evidence="1" id="KW-0472">Membrane</keyword>
<evidence type="ECO:0000313" key="3">
    <source>
        <dbReference type="Proteomes" id="UP000009049"/>
    </source>
</evidence>
<feature type="transmembrane region" description="Helical" evidence="1">
    <location>
        <begin position="7"/>
        <end position="33"/>
    </location>
</feature>
<evidence type="ECO:0000256" key="1">
    <source>
        <dbReference type="SAM" id="Phobius"/>
    </source>
</evidence>
<organism evidence="2 3">
    <name type="scientific">Robiginitalea biformata (strain ATCC BAA-864 / DSM 15991 / KCTC 12146 / HTCC2501)</name>
    <dbReference type="NCBI Taxonomy" id="313596"/>
    <lineage>
        <taxon>Bacteria</taxon>
        <taxon>Pseudomonadati</taxon>
        <taxon>Bacteroidota</taxon>
        <taxon>Flavobacteriia</taxon>
        <taxon>Flavobacteriales</taxon>
        <taxon>Flavobacteriaceae</taxon>
        <taxon>Robiginitalea</taxon>
    </lineage>
</organism>
<dbReference type="AlphaFoldDB" id="A4CKL3"/>
<sequence length="41" mass="4986">MEVLKTTLFVMALVMGGMILLGLAWKFLVWWYFWMFPEDRD</sequence>
<dbReference type="Proteomes" id="UP000009049">
    <property type="component" value="Chromosome"/>
</dbReference>
<dbReference type="HOGENOM" id="CLU_3275969_0_0_10"/>
<accession>A4CKL3</accession>